<evidence type="ECO:0000313" key="2">
    <source>
        <dbReference type="Proteomes" id="UP000246145"/>
    </source>
</evidence>
<gene>
    <name evidence="1" type="ORF">C7440_1079</name>
</gene>
<proteinExistence type="predicted"/>
<name>A0A2U1CRZ4_9BURK</name>
<comment type="caution">
    <text evidence="1">The sequence shown here is derived from an EMBL/GenBank/DDBJ whole genome shotgun (WGS) entry which is preliminary data.</text>
</comment>
<dbReference type="AlphaFoldDB" id="A0A2U1CRZ4"/>
<dbReference type="OrthoDB" id="9807055at2"/>
<protein>
    <recommendedName>
        <fullName evidence="3">NlpC/P60 family protein</fullName>
    </recommendedName>
</protein>
<dbReference type="RefSeq" id="WP_116517728.1">
    <property type="nucleotide sequence ID" value="NZ_JACCEX010000001.1"/>
</dbReference>
<evidence type="ECO:0000313" key="1">
    <source>
        <dbReference type="EMBL" id="PVY68668.1"/>
    </source>
</evidence>
<dbReference type="EMBL" id="QEKO01000001">
    <property type="protein sequence ID" value="PVY68668.1"/>
    <property type="molecule type" value="Genomic_DNA"/>
</dbReference>
<accession>A0A2U1CRZ4</accession>
<evidence type="ECO:0008006" key="3">
    <source>
        <dbReference type="Google" id="ProtNLM"/>
    </source>
</evidence>
<organism evidence="1 2">
    <name type="scientific">Pusillimonas noertemannii</name>
    <dbReference type="NCBI Taxonomy" id="305977"/>
    <lineage>
        <taxon>Bacteria</taxon>
        <taxon>Pseudomonadati</taxon>
        <taxon>Pseudomonadota</taxon>
        <taxon>Betaproteobacteria</taxon>
        <taxon>Burkholderiales</taxon>
        <taxon>Alcaligenaceae</taxon>
        <taxon>Pusillimonas</taxon>
    </lineage>
</organism>
<dbReference type="Proteomes" id="UP000246145">
    <property type="component" value="Unassembled WGS sequence"/>
</dbReference>
<reference evidence="1 2" key="1">
    <citation type="submission" date="2018-04" db="EMBL/GenBank/DDBJ databases">
        <title>Genomic Encyclopedia of Type Strains, Phase IV (KMG-IV): sequencing the most valuable type-strain genomes for metagenomic binning, comparative biology and taxonomic classification.</title>
        <authorList>
            <person name="Goeker M."/>
        </authorList>
    </citation>
    <scope>NUCLEOTIDE SEQUENCE [LARGE SCALE GENOMIC DNA]</scope>
    <source>
        <strain evidence="1 2">DSM 10065</strain>
    </source>
</reference>
<sequence>MTLDDLLTTRYRKYGRGPGELDCWGLVRIARAGLFGRDWLPSYVQIDPQDKQGLTKAAAEVRAQGGFVEVDIRPSAIATAWRARLCVHVGIVVEADGRLWVLETDEGTGPGLIRPASFERRYSKVIYYDN</sequence>
<keyword evidence="2" id="KW-1185">Reference proteome</keyword>